<gene>
    <name evidence="1" type="ORF">J2T15_001791</name>
</gene>
<organism evidence="1 2">
    <name type="scientific">Paenibacillus harenae</name>
    <dbReference type="NCBI Taxonomy" id="306543"/>
    <lineage>
        <taxon>Bacteria</taxon>
        <taxon>Bacillati</taxon>
        <taxon>Bacillota</taxon>
        <taxon>Bacilli</taxon>
        <taxon>Bacillales</taxon>
        <taxon>Paenibacillaceae</taxon>
        <taxon>Paenibacillus</taxon>
    </lineage>
</organism>
<accession>A0ABT9TYD2</accession>
<protein>
    <submittedName>
        <fullName evidence="1">Nucleic-acid-binding Zn-ribbon protein</fullName>
    </submittedName>
</protein>
<evidence type="ECO:0000313" key="1">
    <source>
        <dbReference type="EMBL" id="MDQ0112356.1"/>
    </source>
</evidence>
<proteinExistence type="predicted"/>
<dbReference type="EMBL" id="JAUSSU010000003">
    <property type="protein sequence ID" value="MDQ0112356.1"/>
    <property type="molecule type" value="Genomic_DNA"/>
</dbReference>
<dbReference type="InterPro" id="IPR018652">
    <property type="entry name" value="DUF2082_NA-bd_Znr"/>
</dbReference>
<comment type="caution">
    <text evidence="1">The sequence shown here is derived from an EMBL/GenBank/DDBJ whole genome shotgun (WGS) entry which is preliminary data.</text>
</comment>
<dbReference type="Pfam" id="PF09855">
    <property type="entry name" value="Zn_ribbon_13"/>
    <property type="match status" value="1"/>
</dbReference>
<sequence>MIECPWCHHEVEIVNKRCPKCRQRLYEVLDTDFDDAVDELMDGGQQDTVEQELPISVEDHIMSSFRCMKCKCMECSIKEVAMTGVGFSKLLDIQHNHFLFVSCMNCGYVEVYDPDILRQTKSGKLGTVMDILFGG</sequence>
<keyword evidence="2" id="KW-1185">Reference proteome</keyword>
<reference evidence="1 2" key="1">
    <citation type="submission" date="2023-07" db="EMBL/GenBank/DDBJ databases">
        <title>Sorghum-associated microbial communities from plants grown in Nebraska, USA.</title>
        <authorList>
            <person name="Schachtman D."/>
        </authorList>
    </citation>
    <scope>NUCLEOTIDE SEQUENCE [LARGE SCALE GENOMIC DNA]</scope>
    <source>
        <strain evidence="1 2">CC482</strain>
    </source>
</reference>
<name>A0ABT9TYD2_PAEHA</name>
<dbReference type="Proteomes" id="UP001229346">
    <property type="component" value="Unassembled WGS sequence"/>
</dbReference>
<evidence type="ECO:0000313" key="2">
    <source>
        <dbReference type="Proteomes" id="UP001229346"/>
    </source>
</evidence>